<dbReference type="InterPro" id="IPR045567">
    <property type="entry name" value="CofH/MnqC-like_C"/>
</dbReference>
<dbReference type="Pfam" id="PF19288">
    <property type="entry name" value="CofH_C"/>
    <property type="match status" value="1"/>
</dbReference>
<gene>
    <name evidence="19" type="primary">cofH</name>
    <name evidence="19" type="ORF">FHP25_06795</name>
</gene>
<dbReference type="Pfam" id="PF04055">
    <property type="entry name" value="Radical_SAM"/>
    <property type="match status" value="2"/>
</dbReference>
<comment type="similarity">
    <text evidence="5">In the N-terminal section; belongs to the radical SAM superfamily. CofG family.</text>
</comment>
<dbReference type="PANTHER" id="PTHR43076:SF1">
    <property type="entry name" value="LIPOYL SYNTHASE 2"/>
    <property type="match status" value="1"/>
</dbReference>
<evidence type="ECO:0000256" key="16">
    <source>
        <dbReference type="ARBA" id="ARBA00048468"/>
    </source>
</evidence>
<dbReference type="HAMAP" id="MF_01612">
    <property type="entry name" value="FO_synth_sub2"/>
    <property type="match status" value="1"/>
</dbReference>
<keyword evidence="9" id="KW-0004">4Fe-4S</keyword>
<dbReference type="OrthoDB" id="9802027at2"/>
<dbReference type="InterPro" id="IPR006638">
    <property type="entry name" value="Elp3/MiaA/NifB-like_rSAM"/>
</dbReference>
<keyword evidence="13" id="KW-0408">Iron</keyword>
<dbReference type="GO" id="GO:0141093">
    <property type="term" value="F:5-amino-6-(D-ribitylamino)uracil--L-tyrosine 4-hydroxyphenyl transferase activity"/>
    <property type="evidence" value="ECO:0007669"/>
    <property type="project" value="UniProtKB-EC"/>
</dbReference>
<organism evidence="19 20">
    <name type="scientific">Vineibacter terrae</name>
    <dbReference type="NCBI Taxonomy" id="2586908"/>
    <lineage>
        <taxon>Bacteria</taxon>
        <taxon>Pseudomonadati</taxon>
        <taxon>Pseudomonadota</taxon>
        <taxon>Alphaproteobacteria</taxon>
        <taxon>Hyphomicrobiales</taxon>
        <taxon>Vineibacter</taxon>
    </lineage>
</organism>
<comment type="function">
    <text evidence="2">Catalyzes the radical-mediated synthesis of 7,8-didemethyl-8-hydroxy-5-deazariboflavin (FO) from 5-amino-6-(D-ribitylamino)uracil and L-tyrosine.</text>
</comment>
<dbReference type="NCBIfam" id="NF005609">
    <property type="entry name" value="PRK07360.1"/>
    <property type="match status" value="1"/>
</dbReference>
<dbReference type="Gene3D" id="3.20.20.70">
    <property type="entry name" value="Aldolase class I"/>
    <property type="match status" value="2"/>
</dbReference>
<dbReference type="InterPro" id="IPR019940">
    <property type="entry name" value="CofH_family"/>
</dbReference>
<dbReference type="UniPathway" id="UPA00072"/>
<dbReference type="SFLD" id="SFLDG01064">
    <property type="entry name" value="F420__menaquinone_cofactor_bio"/>
    <property type="match status" value="3"/>
</dbReference>
<evidence type="ECO:0000256" key="3">
    <source>
        <dbReference type="ARBA" id="ARBA00004712"/>
    </source>
</evidence>
<dbReference type="NCBIfam" id="TIGR03550">
    <property type="entry name" value="F420_cofG"/>
    <property type="match status" value="1"/>
</dbReference>
<evidence type="ECO:0000256" key="12">
    <source>
        <dbReference type="ARBA" id="ARBA00022723"/>
    </source>
</evidence>
<evidence type="ECO:0000313" key="19">
    <source>
        <dbReference type="EMBL" id="TXL78699.1"/>
    </source>
</evidence>
<evidence type="ECO:0000256" key="11">
    <source>
        <dbReference type="ARBA" id="ARBA00022691"/>
    </source>
</evidence>
<reference evidence="19 20" key="1">
    <citation type="submission" date="2019-06" db="EMBL/GenBank/DDBJ databases">
        <title>New taxonomy in bacterial strain CC-CFT640, isolated from vineyard.</title>
        <authorList>
            <person name="Lin S.-Y."/>
            <person name="Tsai C.-F."/>
            <person name="Young C.-C."/>
        </authorList>
    </citation>
    <scope>NUCLEOTIDE SEQUENCE [LARGE SCALE GENOMIC DNA]</scope>
    <source>
        <strain evidence="19 20">CC-CFT640</strain>
    </source>
</reference>
<evidence type="ECO:0000256" key="10">
    <source>
        <dbReference type="ARBA" id="ARBA00022679"/>
    </source>
</evidence>
<keyword evidence="12" id="KW-0479">Metal-binding</keyword>
<dbReference type="InterPro" id="IPR019939">
    <property type="entry name" value="CofG_family"/>
</dbReference>
<dbReference type="InterPro" id="IPR007197">
    <property type="entry name" value="rSAM"/>
</dbReference>
<dbReference type="EC" id="4.3.1.32" evidence="6"/>
<feature type="domain" description="Radical SAM core" evidence="18">
    <location>
        <begin position="39"/>
        <end position="284"/>
    </location>
</feature>
<dbReference type="CDD" id="cd01335">
    <property type="entry name" value="Radical_SAM"/>
    <property type="match status" value="2"/>
</dbReference>
<dbReference type="NCBIfam" id="TIGR03551">
    <property type="entry name" value="F420_cofH"/>
    <property type="match status" value="1"/>
</dbReference>
<evidence type="ECO:0000259" key="18">
    <source>
        <dbReference type="PROSITE" id="PS51918"/>
    </source>
</evidence>
<comment type="cofactor">
    <cofactor evidence="1">
        <name>[4Fe-4S] cluster</name>
        <dbReference type="ChEBI" id="CHEBI:49883"/>
    </cofactor>
</comment>
<dbReference type="SMART" id="SM00729">
    <property type="entry name" value="Elp3"/>
    <property type="match status" value="2"/>
</dbReference>
<dbReference type="NCBIfam" id="TIGR00423">
    <property type="entry name" value="CofH family radical SAM protein"/>
    <property type="match status" value="1"/>
</dbReference>
<evidence type="ECO:0000256" key="4">
    <source>
        <dbReference type="ARBA" id="ARBA00010051"/>
    </source>
</evidence>
<evidence type="ECO:0000256" key="2">
    <source>
        <dbReference type="ARBA" id="ARBA00003692"/>
    </source>
</evidence>
<keyword evidence="14" id="KW-0411">Iron-sulfur</keyword>
<keyword evidence="11" id="KW-0949">S-adenosyl-L-methionine</keyword>
<evidence type="ECO:0000256" key="6">
    <source>
        <dbReference type="ARBA" id="ARBA00012126"/>
    </source>
</evidence>
<feature type="domain" description="Radical SAM core" evidence="18">
    <location>
        <begin position="448"/>
        <end position="687"/>
    </location>
</feature>
<dbReference type="SFLD" id="SFLDF00294">
    <property type="entry name" value="7_8-didemethyl-8-hydroxy-5-dea"/>
    <property type="match status" value="1"/>
</dbReference>
<protein>
    <recommendedName>
        <fullName evidence="8">FO synthase</fullName>
        <ecNumber evidence="7">2.5.1.147</ecNumber>
        <ecNumber evidence="6">4.3.1.32</ecNumber>
    </recommendedName>
</protein>
<dbReference type="InterPro" id="IPR034405">
    <property type="entry name" value="F420"/>
</dbReference>
<evidence type="ECO:0000256" key="14">
    <source>
        <dbReference type="ARBA" id="ARBA00023014"/>
    </source>
</evidence>
<evidence type="ECO:0000256" key="15">
    <source>
        <dbReference type="ARBA" id="ARBA00023239"/>
    </source>
</evidence>
<comment type="catalytic activity">
    <reaction evidence="16">
        <text>5-amino-6-(D-ribitylamino)uracil + L-tyrosine + S-adenosyl-L-methionine = 5-amino-5-(4-hydroxybenzyl)-6-(D-ribitylimino)-5,6-dihydrouracil + 2-iminoacetate + 5'-deoxyadenosine + L-methionine + H(+)</text>
        <dbReference type="Rhea" id="RHEA:55200"/>
        <dbReference type="ChEBI" id="CHEBI:15378"/>
        <dbReference type="ChEBI" id="CHEBI:15934"/>
        <dbReference type="ChEBI" id="CHEBI:17319"/>
        <dbReference type="ChEBI" id="CHEBI:57844"/>
        <dbReference type="ChEBI" id="CHEBI:58315"/>
        <dbReference type="ChEBI" id="CHEBI:59789"/>
        <dbReference type="ChEBI" id="CHEBI:77846"/>
        <dbReference type="ChEBI" id="CHEBI:85936"/>
        <dbReference type="EC" id="2.5.1.147"/>
    </reaction>
</comment>
<dbReference type="InterPro" id="IPR020050">
    <property type="entry name" value="FO_synthase_su2"/>
</dbReference>
<evidence type="ECO:0000256" key="5">
    <source>
        <dbReference type="ARBA" id="ARBA00010826"/>
    </source>
</evidence>
<comment type="similarity">
    <text evidence="4">In the C-terminal section; belongs to the radical SAM superfamily. CofH family.</text>
</comment>
<dbReference type="InterPro" id="IPR058240">
    <property type="entry name" value="rSAM_sf"/>
</dbReference>
<dbReference type="NCBIfam" id="NF004884">
    <property type="entry name" value="PRK06245.1"/>
    <property type="match status" value="1"/>
</dbReference>
<comment type="pathway">
    <text evidence="3">Cofactor biosynthesis; coenzyme F0 biosynthesis.</text>
</comment>
<dbReference type="GO" id="GO:0051539">
    <property type="term" value="F:4 iron, 4 sulfur cluster binding"/>
    <property type="evidence" value="ECO:0007669"/>
    <property type="project" value="UniProtKB-KW"/>
</dbReference>
<keyword evidence="20" id="KW-1185">Reference proteome</keyword>
<dbReference type="SFLD" id="SFLDG01389">
    <property type="entry name" value="menaquinone_synthsis_involved"/>
    <property type="match status" value="1"/>
</dbReference>
<dbReference type="EMBL" id="VDUZ01000006">
    <property type="protein sequence ID" value="TXL78699.1"/>
    <property type="molecule type" value="Genomic_DNA"/>
</dbReference>
<dbReference type="GO" id="GO:0044689">
    <property type="term" value="F:7,8-didemethyl-8-hydroxy-5-deazariboflavin synthase activity"/>
    <property type="evidence" value="ECO:0007669"/>
    <property type="project" value="UniProtKB-EC"/>
</dbReference>
<proteinExistence type="inferred from homology"/>
<dbReference type="AlphaFoldDB" id="A0A5C8PRH2"/>
<dbReference type="SUPFAM" id="SSF102114">
    <property type="entry name" value="Radical SAM enzymes"/>
    <property type="match status" value="2"/>
</dbReference>
<name>A0A5C8PRH2_9HYPH</name>
<evidence type="ECO:0000256" key="1">
    <source>
        <dbReference type="ARBA" id="ARBA00001966"/>
    </source>
</evidence>
<dbReference type="HAMAP" id="MF_01611">
    <property type="entry name" value="FO_synth_sub1"/>
    <property type="match status" value="1"/>
</dbReference>
<keyword evidence="10" id="KW-0808">Transferase</keyword>
<comment type="catalytic activity">
    <reaction evidence="17">
        <text>5-amino-5-(4-hydroxybenzyl)-6-(D-ribitylimino)-5,6-dihydrouracil + S-adenosyl-L-methionine = 7,8-didemethyl-8-hydroxy-5-deazariboflavin + 5'-deoxyadenosine + L-methionine + NH4(+) + H(+)</text>
        <dbReference type="Rhea" id="RHEA:55204"/>
        <dbReference type="ChEBI" id="CHEBI:15378"/>
        <dbReference type="ChEBI" id="CHEBI:17319"/>
        <dbReference type="ChEBI" id="CHEBI:28938"/>
        <dbReference type="ChEBI" id="CHEBI:57844"/>
        <dbReference type="ChEBI" id="CHEBI:59789"/>
        <dbReference type="ChEBI" id="CHEBI:59904"/>
        <dbReference type="ChEBI" id="CHEBI:85936"/>
        <dbReference type="EC" id="4.3.1.32"/>
    </reaction>
</comment>
<dbReference type="SFLD" id="SFLDF00343">
    <property type="entry name" value="aminofutalosine_synthase_(mqnE"/>
    <property type="match status" value="1"/>
</dbReference>
<evidence type="ECO:0000256" key="7">
    <source>
        <dbReference type="ARBA" id="ARBA00012289"/>
    </source>
</evidence>
<dbReference type="SFLD" id="SFLDS00029">
    <property type="entry name" value="Radical_SAM"/>
    <property type="match status" value="3"/>
</dbReference>
<dbReference type="InterPro" id="IPR013785">
    <property type="entry name" value="Aldolase_TIM"/>
</dbReference>
<evidence type="ECO:0000256" key="17">
    <source>
        <dbReference type="ARBA" id="ARBA00048974"/>
    </source>
</evidence>
<accession>A0A5C8PRH2</accession>
<evidence type="ECO:0000256" key="13">
    <source>
        <dbReference type="ARBA" id="ARBA00023004"/>
    </source>
</evidence>
<dbReference type="GO" id="GO:0046872">
    <property type="term" value="F:metal ion binding"/>
    <property type="evidence" value="ECO:0007669"/>
    <property type="project" value="UniProtKB-KW"/>
</dbReference>
<evidence type="ECO:0000256" key="9">
    <source>
        <dbReference type="ARBA" id="ARBA00022485"/>
    </source>
</evidence>
<keyword evidence="15" id="KW-0456">Lyase</keyword>
<dbReference type="PROSITE" id="PS51918">
    <property type="entry name" value="RADICAL_SAM"/>
    <property type="match status" value="2"/>
</dbReference>
<dbReference type="PANTHER" id="PTHR43076">
    <property type="entry name" value="FO SYNTHASE (COFH)"/>
    <property type="match status" value="1"/>
</dbReference>
<comment type="caution">
    <text evidence="19">The sequence shown here is derived from an EMBL/GenBank/DDBJ whole genome shotgun (WGS) entry which is preliminary data.</text>
</comment>
<evidence type="ECO:0000256" key="8">
    <source>
        <dbReference type="ARBA" id="ARBA00022220"/>
    </source>
</evidence>
<dbReference type="EC" id="2.5.1.147" evidence="7"/>
<evidence type="ECO:0000313" key="20">
    <source>
        <dbReference type="Proteomes" id="UP000321638"/>
    </source>
</evidence>
<dbReference type="Proteomes" id="UP000321638">
    <property type="component" value="Unassembled WGS sequence"/>
</dbReference>
<dbReference type="SFLD" id="SFLDG01388">
    <property type="entry name" value="7_8-didemethyl-8-hydroxy-5-dea"/>
    <property type="match status" value="2"/>
</dbReference>
<sequence length="791" mass="85937">MCPMNESPIPLEDRLQQAPLSELLSAAAALRDEGHGRLMSYSRKVFIPLTHLCRDVCHYCTFAQRPRAGRPAYLSPEQVLGIARAGAAAGCTEALFTLGDKPELRYRAAREALQALGHETTIGYLRAMCELVLRETGLLPHANPGVMTRQEIADLRLVTASQGIMLETTSARLCEPGGVHHGSPDKDPAVRLETIRLAGELKVPFTTGILIGIGETRAERLDSLRAIADLHARYGHIQEVIIQNFRAKPGTKRAGAPEPDLDDLLWTIAAARLVLGPDMNIQAPPNLSPGVYQRLVAAGLNDWGGVSPVTPDHVNPEAPWPAIVELAQRTAETGKLLVNRLPVYPAYARAPDTWLAPEVATRVRRMSDADGLARDDDWAPGSTTPPPRPQVLLAAVDPQLSRMVERAASGGRLEHGEIVRLFAARDADYVHVTGAADALRRAVSGDVVRYVVNRNINYTNICYFRCRFCAFSKGKTHEELRGAPYDLGLEEITRRAVEAWERGATEVCLQGGIHPDYTGETYAAICRAIKTAVPGMHIHAFSPLEVTQGAATLNQTVQTFLATLQEGGLGTLPGTAAEILDDEVRAIICPDKVNTAQWLDVARTAHGLGLRTTSTIMYGHVETPLSWARHLLALRDLQAETGGFTEFVPLPFVHMEAPMYLHGRARKGPTFREAVLMHAVARLALHPHITNIQTSWVKMGPSGAAICLKAGANDLGGTLMNESISRAAGTQHGQEFPPAAMEALIRSIGRTPQQRDTLYRPVPEERRAASFTAAELAPIVLTPPRKRVAAG</sequence>